<comment type="caution">
    <text evidence="3">The sequence shown here is derived from an EMBL/GenBank/DDBJ whole genome shotgun (WGS) entry which is preliminary data.</text>
</comment>
<dbReference type="PANTHER" id="PTHR46124">
    <property type="entry name" value="D-AMINOACYL-TRNA DEACYLASE"/>
    <property type="match status" value="1"/>
</dbReference>
<dbReference type="Proteomes" id="UP000446657">
    <property type="component" value="Unassembled WGS sequence"/>
</dbReference>
<dbReference type="InterPro" id="IPR032466">
    <property type="entry name" value="Metal_Hydrolase"/>
</dbReference>
<evidence type="ECO:0000256" key="2">
    <source>
        <dbReference type="PIRSR" id="PIRSR005902-1"/>
    </source>
</evidence>
<organism evidence="3 4">
    <name type="scientific">Roseburia faecis</name>
    <dbReference type="NCBI Taxonomy" id="301302"/>
    <lineage>
        <taxon>Bacteria</taxon>
        <taxon>Bacillati</taxon>
        <taxon>Bacillota</taxon>
        <taxon>Clostridia</taxon>
        <taxon>Lachnospirales</taxon>
        <taxon>Lachnospiraceae</taxon>
        <taxon>Roseburia</taxon>
    </lineage>
</organism>
<reference evidence="3 4" key="1">
    <citation type="journal article" date="2019" name="Nat. Med.">
        <title>A library of human gut bacterial isolates paired with longitudinal multiomics data enables mechanistic microbiome research.</title>
        <authorList>
            <person name="Poyet M."/>
            <person name="Groussin M."/>
            <person name="Gibbons S.M."/>
            <person name="Avila-Pacheco J."/>
            <person name="Jiang X."/>
            <person name="Kearney S.M."/>
            <person name="Perrotta A.R."/>
            <person name="Berdy B."/>
            <person name="Zhao S."/>
            <person name="Lieberman T.D."/>
            <person name="Swanson P.K."/>
            <person name="Smith M."/>
            <person name="Roesemann S."/>
            <person name="Alexander J.E."/>
            <person name="Rich S.A."/>
            <person name="Livny J."/>
            <person name="Vlamakis H."/>
            <person name="Clish C."/>
            <person name="Bullock K."/>
            <person name="Deik A."/>
            <person name="Scott J."/>
            <person name="Pierce K.A."/>
            <person name="Xavier R.J."/>
            <person name="Alm E.J."/>
        </authorList>
    </citation>
    <scope>NUCLEOTIDE SEQUENCE [LARGE SCALE GENOMIC DNA]</scope>
    <source>
        <strain evidence="3 4">BIOML-A1</strain>
    </source>
</reference>
<evidence type="ECO:0000256" key="1">
    <source>
        <dbReference type="ARBA" id="ARBA00022801"/>
    </source>
</evidence>
<dbReference type="NCBIfam" id="NF041926">
    <property type="entry name" value="QatD"/>
    <property type="match status" value="1"/>
</dbReference>
<keyword evidence="2" id="KW-0479">Metal-binding</keyword>
<proteinExistence type="predicted"/>
<dbReference type="InterPro" id="IPR001130">
    <property type="entry name" value="TatD-like"/>
</dbReference>
<dbReference type="GO" id="GO:0016788">
    <property type="term" value="F:hydrolase activity, acting on ester bonds"/>
    <property type="evidence" value="ECO:0007669"/>
    <property type="project" value="InterPro"/>
</dbReference>
<feature type="binding site" evidence="2">
    <location>
        <position position="152"/>
    </location>
    <ligand>
        <name>a divalent metal cation</name>
        <dbReference type="ChEBI" id="CHEBI:60240"/>
        <label>2</label>
    </ligand>
</feature>
<dbReference type="EMBL" id="WNAL01000019">
    <property type="protein sequence ID" value="MTR82098.1"/>
    <property type="molecule type" value="Genomic_DNA"/>
</dbReference>
<dbReference type="PROSITE" id="PS01137">
    <property type="entry name" value="TATD_1"/>
    <property type="match status" value="1"/>
</dbReference>
<feature type="binding site" evidence="2">
    <location>
        <position position="11"/>
    </location>
    <ligand>
        <name>a divalent metal cation</name>
        <dbReference type="ChEBI" id="CHEBI:60240"/>
        <label>1</label>
    </ligand>
</feature>
<keyword evidence="1" id="KW-0378">Hydrolase</keyword>
<evidence type="ECO:0000313" key="3">
    <source>
        <dbReference type="EMBL" id="MTR82098.1"/>
    </source>
</evidence>
<gene>
    <name evidence="3" type="ORF">GMD30_10400</name>
</gene>
<dbReference type="AlphaFoldDB" id="A0A844KN68"/>
<dbReference type="SUPFAM" id="SSF51556">
    <property type="entry name" value="Metallo-dependent hydrolases"/>
    <property type="match status" value="1"/>
</dbReference>
<feature type="binding site" evidence="2">
    <location>
        <position position="200"/>
    </location>
    <ligand>
        <name>a divalent metal cation</name>
        <dbReference type="ChEBI" id="CHEBI:60240"/>
        <label>1</label>
    </ligand>
</feature>
<dbReference type="PIRSF" id="PIRSF005902">
    <property type="entry name" value="DNase_TatD"/>
    <property type="match status" value="1"/>
</dbReference>
<dbReference type="PANTHER" id="PTHR46124:SF2">
    <property type="entry name" value="D-AMINOACYL-TRNA DEACYLASE"/>
    <property type="match status" value="1"/>
</dbReference>
<feature type="binding site" evidence="2">
    <location>
        <position position="126"/>
    </location>
    <ligand>
        <name>a divalent metal cation</name>
        <dbReference type="ChEBI" id="CHEBI:60240"/>
        <label>2</label>
    </ligand>
</feature>
<protein>
    <submittedName>
        <fullName evidence="3">TatD family deoxyribonuclease</fullName>
    </submittedName>
</protein>
<dbReference type="InterPro" id="IPR049677">
    <property type="entry name" value="QatD"/>
</dbReference>
<dbReference type="InterPro" id="IPR018228">
    <property type="entry name" value="DNase_TatD-rel_CS"/>
</dbReference>
<dbReference type="Pfam" id="PF01026">
    <property type="entry name" value="TatD_DNase"/>
    <property type="match status" value="1"/>
</dbReference>
<name>A0A844KN68_9FIRM</name>
<evidence type="ECO:0000313" key="4">
    <source>
        <dbReference type="Proteomes" id="UP000446657"/>
    </source>
</evidence>
<dbReference type="GO" id="GO:0046872">
    <property type="term" value="F:metal ion binding"/>
    <property type="evidence" value="ECO:0007669"/>
    <property type="project" value="UniProtKB-KW"/>
</dbReference>
<accession>A0A844KN68</accession>
<feature type="binding site" evidence="2">
    <location>
        <position position="88"/>
    </location>
    <ligand>
        <name>a divalent metal cation</name>
        <dbReference type="ChEBI" id="CHEBI:60240"/>
        <label>1</label>
    </ligand>
</feature>
<feature type="binding site" evidence="2">
    <location>
        <position position="9"/>
    </location>
    <ligand>
        <name>a divalent metal cation</name>
        <dbReference type="ChEBI" id="CHEBI:60240"/>
        <label>1</label>
    </ligand>
</feature>
<sequence>MRIMIYDAHCHLDLMDNMLEFINEIQNSDMNLFAVGTTPKAYSREIQFCKNARNIHVGLGMHPQLVSSGYDDMQLFKSLIEKSHYIGEVGLDFSKGYIQTKELQINIFSEIVKLCEQYSEKVISIHSLKSTSTVIEILRTYKRQKSNKYIFHWFTGSMPQLEKAIELGCYFSINPGMLKTKSGMEVIKAIPIDHVLLETDAPFALKVQHIDEIEKELKRTMSRISDVIGFDISDIINKNSKEVFCY</sequence>
<dbReference type="Gene3D" id="3.20.20.140">
    <property type="entry name" value="Metal-dependent hydrolases"/>
    <property type="match status" value="1"/>
</dbReference>